<organism evidence="2">
    <name type="scientific">uncultured Pleomorphomonas sp</name>
    <dbReference type="NCBI Taxonomy" id="442121"/>
    <lineage>
        <taxon>Bacteria</taxon>
        <taxon>Pseudomonadati</taxon>
        <taxon>Pseudomonadota</taxon>
        <taxon>Alphaproteobacteria</taxon>
        <taxon>Hyphomicrobiales</taxon>
        <taxon>Pleomorphomonadaceae</taxon>
        <taxon>Pleomorphomonas</taxon>
        <taxon>environmental samples</taxon>
    </lineage>
</organism>
<feature type="region of interest" description="Disordered" evidence="1">
    <location>
        <begin position="1"/>
        <end position="115"/>
    </location>
</feature>
<evidence type="ECO:0000313" key="2">
    <source>
        <dbReference type="EMBL" id="SCM74111.1"/>
    </source>
</evidence>
<protein>
    <submittedName>
        <fullName evidence="2">Uncharacterized protein</fullName>
    </submittedName>
</protein>
<dbReference type="EMBL" id="FMJD01000005">
    <property type="protein sequence ID" value="SCM74111.1"/>
    <property type="molecule type" value="Genomic_DNA"/>
</dbReference>
<sequence length="160" mass="18190">MQRHRHRPRPEGGAGLRRNQHGRDHHQADGEGAGEGGARRMAEIGNECPRMADLAPDMEKGEQRPDQRRHRQQRLARERRHPEMGGRLAPGETETADSHRRRKQRERQVGDAARPHGRGLRLRFVAVDSGGGRHVVILVRAETSATVSHFSTRRLRLRKA</sequence>
<dbReference type="AlphaFoldDB" id="A0A212L966"/>
<name>A0A212L966_9HYPH</name>
<feature type="compositionally biased region" description="Basic and acidic residues" evidence="1">
    <location>
        <begin position="57"/>
        <end position="66"/>
    </location>
</feature>
<evidence type="ECO:0000256" key="1">
    <source>
        <dbReference type="SAM" id="MobiDB-lite"/>
    </source>
</evidence>
<accession>A0A212L966</accession>
<proteinExistence type="predicted"/>
<gene>
    <name evidence="2" type="ORF">KL86PLE_130090</name>
</gene>
<feature type="compositionally biased region" description="Basic residues" evidence="1">
    <location>
        <begin position="67"/>
        <end position="79"/>
    </location>
</feature>
<reference evidence="2" key="1">
    <citation type="submission" date="2016-08" db="EMBL/GenBank/DDBJ databases">
        <authorList>
            <person name="Seilhamer J.J."/>
        </authorList>
    </citation>
    <scope>NUCLEOTIDE SEQUENCE</scope>
    <source>
        <strain evidence="2">86</strain>
    </source>
</reference>